<dbReference type="EMBL" id="JAOQAZ010000023">
    <property type="protein sequence ID" value="KAJ4253753.1"/>
    <property type="molecule type" value="Genomic_DNA"/>
</dbReference>
<dbReference type="SUPFAM" id="SSF57701">
    <property type="entry name" value="Zn2/Cys6 DNA-binding domain"/>
    <property type="match status" value="1"/>
</dbReference>
<dbReference type="InterPro" id="IPR001138">
    <property type="entry name" value="Zn2Cys6_DnaBD"/>
</dbReference>
<organism evidence="4 5">
    <name type="scientific">Fusarium torreyae</name>
    <dbReference type="NCBI Taxonomy" id="1237075"/>
    <lineage>
        <taxon>Eukaryota</taxon>
        <taxon>Fungi</taxon>
        <taxon>Dikarya</taxon>
        <taxon>Ascomycota</taxon>
        <taxon>Pezizomycotina</taxon>
        <taxon>Sordariomycetes</taxon>
        <taxon>Hypocreomycetidae</taxon>
        <taxon>Hypocreales</taxon>
        <taxon>Nectriaceae</taxon>
        <taxon>Fusarium</taxon>
    </lineage>
</organism>
<accession>A0A9W8VDK6</accession>
<comment type="caution">
    <text evidence="4">The sequence shown here is derived from an EMBL/GenBank/DDBJ whole genome shotgun (WGS) entry which is preliminary data.</text>
</comment>
<name>A0A9W8VDK6_9HYPO</name>
<reference evidence="4" key="1">
    <citation type="submission" date="2022-09" db="EMBL/GenBank/DDBJ databases">
        <title>Fusarium specimens isolated from Avocado Roots.</title>
        <authorList>
            <person name="Stajich J."/>
            <person name="Roper C."/>
            <person name="Heimlech-Rivalta G."/>
        </authorList>
    </citation>
    <scope>NUCLEOTIDE SEQUENCE</scope>
    <source>
        <strain evidence="4">CF00136</strain>
    </source>
</reference>
<dbReference type="Proteomes" id="UP001152049">
    <property type="component" value="Unassembled WGS sequence"/>
</dbReference>
<dbReference type="InterPro" id="IPR021858">
    <property type="entry name" value="Fun_TF"/>
</dbReference>
<dbReference type="InterPro" id="IPR036864">
    <property type="entry name" value="Zn2-C6_fun-type_DNA-bd_sf"/>
</dbReference>
<dbReference type="AlphaFoldDB" id="A0A9W8VDK6"/>
<dbReference type="PANTHER" id="PTHR37534">
    <property type="entry name" value="TRANSCRIPTIONAL ACTIVATOR PROTEIN UGA3"/>
    <property type="match status" value="1"/>
</dbReference>
<dbReference type="Pfam" id="PF00172">
    <property type="entry name" value="Zn_clus"/>
    <property type="match status" value="1"/>
</dbReference>
<proteinExistence type="predicted"/>
<evidence type="ECO:0000313" key="4">
    <source>
        <dbReference type="EMBL" id="KAJ4253753.1"/>
    </source>
</evidence>
<evidence type="ECO:0000313" key="5">
    <source>
        <dbReference type="Proteomes" id="UP001152049"/>
    </source>
</evidence>
<gene>
    <name evidence="4" type="ORF">NW762_010147</name>
</gene>
<evidence type="ECO:0000259" key="3">
    <source>
        <dbReference type="PROSITE" id="PS50048"/>
    </source>
</evidence>
<evidence type="ECO:0000256" key="1">
    <source>
        <dbReference type="ARBA" id="ARBA00004123"/>
    </source>
</evidence>
<feature type="domain" description="Zn(2)-C6 fungal-type" evidence="3">
    <location>
        <begin position="26"/>
        <end position="54"/>
    </location>
</feature>
<dbReference type="PANTHER" id="PTHR37534:SF17">
    <property type="entry name" value="ZN(2)-C6 FUNGAL-TYPE DOMAIN-CONTAINING PROTEIN"/>
    <property type="match status" value="1"/>
</dbReference>
<sequence>MASTSDNAGAGPWRHPADAQFVSQEDCSKCKTRRIKCDRALQGCRKCSKKGYQCPGYGPRVQWVNDAATRGRMRGLQATILEDHARSQPNVIERLGSLDFIDDDGRNNPIGIHNHAQQHHSGMTSFGLTQAWWDKLRRYYIDNIARHMVWVDTEKNLYRDYIIELASDRPVLRLSISAAAALHWNATGNVEKVPFPESFRDEAVRGITTSVKDILEGTTQLTLENAQWILASMMVLSCCEMIKAGAEAADWHRRAARRLVGVIKTMNWCHDRMISFLINQLAIYDVLSCTTSFDLSNIQEAILPMTEEGGILFSKLLLLIHDVTLCRERYDKPDTQGDNQEHLRPRKRALLGLRESIELARGETLMVAGTLGMQDPSDQRDFIRLADLYCKATLLFAYRVMHRDESNCGLQLIEDMFSVLTSIERPERICHNLPWPLFIAGTECHGDPEKQKQIALHFKGVYDATGLIHYQELVEFLTLFWAGEESDWQIGAGQREAMGLRVLAV</sequence>
<comment type="subcellular location">
    <subcellularLocation>
        <location evidence="1">Nucleus</location>
    </subcellularLocation>
</comment>
<dbReference type="GO" id="GO:0005634">
    <property type="term" value="C:nucleus"/>
    <property type="evidence" value="ECO:0007669"/>
    <property type="project" value="UniProtKB-SubCell"/>
</dbReference>
<dbReference type="Gene3D" id="4.10.240.10">
    <property type="entry name" value="Zn(2)-C6 fungal-type DNA-binding domain"/>
    <property type="match status" value="1"/>
</dbReference>
<dbReference type="GO" id="GO:0045944">
    <property type="term" value="P:positive regulation of transcription by RNA polymerase II"/>
    <property type="evidence" value="ECO:0007669"/>
    <property type="project" value="TreeGrafter"/>
</dbReference>
<dbReference type="Pfam" id="PF11951">
    <property type="entry name" value="Fungal_trans_2"/>
    <property type="match status" value="1"/>
</dbReference>
<dbReference type="GO" id="GO:0000981">
    <property type="term" value="F:DNA-binding transcription factor activity, RNA polymerase II-specific"/>
    <property type="evidence" value="ECO:0007669"/>
    <property type="project" value="InterPro"/>
</dbReference>
<dbReference type="GO" id="GO:0000976">
    <property type="term" value="F:transcription cis-regulatory region binding"/>
    <property type="evidence" value="ECO:0007669"/>
    <property type="project" value="TreeGrafter"/>
</dbReference>
<keyword evidence="2" id="KW-0539">Nucleus</keyword>
<evidence type="ECO:0000256" key="2">
    <source>
        <dbReference type="ARBA" id="ARBA00023242"/>
    </source>
</evidence>
<dbReference type="OrthoDB" id="3251668at2759"/>
<dbReference type="PROSITE" id="PS50048">
    <property type="entry name" value="ZN2_CY6_FUNGAL_2"/>
    <property type="match status" value="1"/>
</dbReference>
<dbReference type="GO" id="GO:0008270">
    <property type="term" value="F:zinc ion binding"/>
    <property type="evidence" value="ECO:0007669"/>
    <property type="project" value="InterPro"/>
</dbReference>
<protein>
    <recommendedName>
        <fullName evidence="3">Zn(2)-C6 fungal-type domain-containing protein</fullName>
    </recommendedName>
</protein>
<keyword evidence="5" id="KW-1185">Reference proteome</keyword>